<protein>
    <recommendedName>
        <fullName evidence="1">Outer membrane protein beta-barrel domain-containing protein</fullName>
    </recommendedName>
</protein>
<reference evidence="2 3" key="2">
    <citation type="submission" date="2018-05" db="EMBL/GenBank/DDBJ databases">
        <authorList>
            <person name="Lanie J.A."/>
            <person name="Ng W.-L."/>
            <person name="Kazmierczak K.M."/>
            <person name="Andrzejewski T.M."/>
            <person name="Davidsen T.M."/>
            <person name="Wayne K.J."/>
            <person name="Tettelin H."/>
            <person name="Glass J.I."/>
            <person name="Rusch D."/>
            <person name="Podicherti R."/>
            <person name="Tsui H.-C.T."/>
            <person name="Winkler M.E."/>
        </authorList>
    </citation>
    <scope>NUCLEOTIDE SEQUENCE [LARGE SCALE GENOMIC DNA]</scope>
    <source>
        <strain evidence="2 3">C305</strain>
    </source>
</reference>
<dbReference type="EMBL" id="QFRJ01000009">
    <property type="protein sequence ID" value="PWH85036.1"/>
    <property type="molecule type" value="Genomic_DNA"/>
</dbReference>
<evidence type="ECO:0000259" key="1">
    <source>
        <dbReference type="Pfam" id="PF13568"/>
    </source>
</evidence>
<dbReference type="Proteomes" id="UP000245370">
    <property type="component" value="Unassembled WGS sequence"/>
</dbReference>
<evidence type="ECO:0000313" key="2">
    <source>
        <dbReference type="EMBL" id="PWH85036.1"/>
    </source>
</evidence>
<accession>A0A2U2XB65</accession>
<evidence type="ECO:0000313" key="3">
    <source>
        <dbReference type="Proteomes" id="UP000245370"/>
    </source>
</evidence>
<feature type="domain" description="Outer membrane protein beta-barrel" evidence="1">
    <location>
        <begin position="73"/>
        <end position="218"/>
    </location>
</feature>
<gene>
    <name evidence="2" type="ORF">DIT68_11740</name>
</gene>
<dbReference type="SUPFAM" id="SSF56935">
    <property type="entry name" value="Porins"/>
    <property type="match status" value="1"/>
</dbReference>
<reference evidence="2 3" key="1">
    <citation type="submission" date="2018-05" db="EMBL/GenBank/DDBJ databases">
        <title>Brumimicrobium oceani sp. nov., isolated from coastal sediment.</title>
        <authorList>
            <person name="Kou Y."/>
        </authorList>
    </citation>
    <scope>NUCLEOTIDE SEQUENCE [LARGE SCALE GENOMIC DNA]</scope>
    <source>
        <strain evidence="2 3">C305</strain>
    </source>
</reference>
<dbReference type="InterPro" id="IPR025665">
    <property type="entry name" value="Beta-barrel_OMP_2"/>
</dbReference>
<dbReference type="AlphaFoldDB" id="A0A2U2XB65"/>
<proteinExistence type="predicted"/>
<keyword evidence="3" id="KW-1185">Reference proteome</keyword>
<sequence>MKKPSTEGALRIPLPLCVILPPLPSSTLPSSLRNSAPLRNFASPFFPYLPPMFKNLTFIFLVSCTFLTPNLYSQKFSLGIFGGVTSSQISGDGIHGFAQFGAIAGADVAYRINANWSASLGLQFNQKGARNYQSKTVASAYRLRVNYAEAPVMFHYHLNKFQFGAGLYLGAKINQKERNSFGPLDPTREFKALDLGMQLGINYEIREDWQVELRFQNSIVPVRNHSADQLYPPALFVLGEWHQRYLNKGQFFTGLSLVMSRRF</sequence>
<dbReference type="Pfam" id="PF13568">
    <property type="entry name" value="OMP_b-brl_2"/>
    <property type="match status" value="1"/>
</dbReference>
<organism evidence="2 3">
    <name type="scientific">Brumimicrobium oceani</name>
    <dbReference type="NCBI Taxonomy" id="2100725"/>
    <lineage>
        <taxon>Bacteria</taxon>
        <taxon>Pseudomonadati</taxon>
        <taxon>Bacteroidota</taxon>
        <taxon>Flavobacteriia</taxon>
        <taxon>Flavobacteriales</taxon>
        <taxon>Crocinitomicaceae</taxon>
        <taxon>Brumimicrobium</taxon>
    </lineage>
</organism>
<comment type="caution">
    <text evidence="2">The sequence shown here is derived from an EMBL/GenBank/DDBJ whole genome shotgun (WGS) entry which is preliminary data.</text>
</comment>
<name>A0A2U2XB65_9FLAO</name>